<accession>A0ABS2NPI5</accession>
<evidence type="ECO:0000313" key="2">
    <source>
        <dbReference type="EMBL" id="MBM7614842.1"/>
    </source>
</evidence>
<organism evidence="2 3">
    <name type="scientific">Alkaliphilus hydrothermalis</name>
    <dbReference type="NCBI Taxonomy" id="1482730"/>
    <lineage>
        <taxon>Bacteria</taxon>
        <taxon>Bacillati</taxon>
        <taxon>Bacillota</taxon>
        <taxon>Clostridia</taxon>
        <taxon>Peptostreptococcales</taxon>
        <taxon>Natronincolaceae</taxon>
        <taxon>Alkaliphilus</taxon>
    </lineage>
</organism>
<evidence type="ECO:0000256" key="1">
    <source>
        <dbReference type="SAM" id="MobiDB-lite"/>
    </source>
</evidence>
<comment type="caution">
    <text evidence="2">The sequence shown here is derived from an EMBL/GenBank/DDBJ whole genome shotgun (WGS) entry which is preliminary data.</text>
</comment>
<protein>
    <submittedName>
        <fullName evidence="2">Uncharacterized protein</fullName>
    </submittedName>
</protein>
<dbReference type="Proteomes" id="UP001314796">
    <property type="component" value="Unassembled WGS sequence"/>
</dbReference>
<feature type="region of interest" description="Disordered" evidence="1">
    <location>
        <begin position="239"/>
        <end position="281"/>
    </location>
</feature>
<proteinExistence type="predicted"/>
<name>A0ABS2NPI5_9FIRM</name>
<keyword evidence="3" id="KW-1185">Reference proteome</keyword>
<evidence type="ECO:0000313" key="3">
    <source>
        <dbReference type="Proteomes" id="UP001314796"/>
    </source>
</evidence>
<sequence>MDSMREKDTLNQEINDNSIISNWLWVLPIIMLYLKNGSSKLNIRELEIGSLEKKAKLLNRIKGYMSADEQLVVHRAEMLLQIIGKVKTMMEAPHVFSAGTLSSLSSTDKKRHMLMDISEFVDEDKQEIIHKAINLHLKANHMEDKIKEIQSLDAHNLSLESIEKYIELFDPILEGQLKNKTKELKVLMGILKLMKSLEKKGQMDEMDLLEIIKPFVSGEQREQLTKMVQLAKVFGALNNDSSSEKTAEEGSKPLEEGLLNPPTKENKLQDAIDLFENGPKE</sequence>
<dbReference type="RefSeq" id="WP_204401446.1">
    <property type="nucleotide sequence ID" value="NZ_JAFBEE010000007.1"/>
</dbReference>
<feature type="compositionally biased region" description="Basic and acidic residues" evidence="1">
    <location>
        <begin position="242"/>
        <end position="255"/>
    </location>
</feature>
<reference evidence="2 3" key="1">
    <citation type="submission" date="2021-01" db="EMBL/GenBank/DDBJ databases">
        <title>Genomic Encyclopedia of Type Strains, Phase IV (KMG-IV): sequencing the most valuable type-strain genomes for metagenomic binning, comparative biology and taxonomic classification.</title>
        <authorList>
            <person name="Goeker M."/>
        </authorList>
    </citation>
    <scope>NUCLEOTIDE SEQUENCE [LARGE SCALE GENOMIC DNA]</scope>
    <source>
        <strain evidence="2 3">DSM 25890</strain>
    </source>
</reference>
<gene>
    <name evidence="2" type="ORF">JOC73_001361</name>
</gene>
<dbReference type="EMBL" id="JAFBEE010000007">
    <property type="protein sequence ID" value="MBM7614842.1"/>
    <property type="molecule type" value="Genomic_DNA"/>
</dbReference>